<gene>
    <name evidence="10" type="ORF">UK15_20855</name>
</gene>
<organism evidence="10 11">
    <name type="scientific">Streptomyces variegatus</name>
    <dbReference type="NCBI Taxonomy" id="284040"/>
    <lineage>
        <taxon>Bacteria</taxon>
        <taxon>Bacillati</taxon>
        <taxon>Actinomycetota</taxon>
        <taxon>Actinomycetes</taxon>
        <taxon>Kitasatosporales</taxon>
        <taxon>Streptomycetaceae</taxon>
        <taxon>Streptomyces</taxon>
    </lineage>
</organism>
<comment type="caution">
    <text evidence="10">The sequence shown here is derived from an EMBL/GenBank/DDBJ whole genome shotgun (WGS) entry which is preliminary data.</text>
</comment>
<evidence type="ECO:0000256" key="8">
    <source>
        <dbReference type="SAM" id="SignalP"/>
    </source>
</evidence>
<keyword evidence="5 6" id="KW-0326">Glycosidase</keyword>
<keyword evidence="11" id="KW-1185">Reference proteome</keyword>
<dbReference type="InterPro" id="IPR017853">
    <property type="entry name" value="GH"/>
</dbReference>
<evidence type="ECO:0000256" key="5">
    <source>
        <dbReference type="ARBA" id="ARBA00023295"/>
    </source>
</evidence>
<dbReference type="SUPFAM" id="SSF54556">
    <property type="entry name" value="Chitinase insertion domain"/>
    <property type="match status" value="1"/>
</dbReference>
<dbReference type="Pfam" id="PF00704">
    <property type="entry name" value="Glyco_hydro_18"/>
    <property type="match status" value="1"/>
</dbReference>
<evidence type="ECO:0000313" key="10">
    <source>
        <dbReference type="EMBL" id="KJK37586.1"/>
    </source>
</evidence>
<evidence type="ECO:0000313" key="11">
    <source>
        <dbReference type="Proteomes" id="UP000034786"/>
    </source>
</evidence>
<dbReference type="GO" id="GO:0005975">
    <property type="term" value="P:carbohydrate metabolic process"/>
    <property type="evidence" value="ECO:0007669"/>
    <property type="project" value="InterPro"/>
</dbReference>
<name>A0A0M2GI02_9ACTN</name>
<dbReference type="PROSITE" id="PS51910">
    <property type="entry name" value="GH18_2"/>
    <property type="match status" value="1"/>
</dbReference>
<comment type="similarity">
    <text evidence="7">Belongs to the glycosyl hydrolase 18 family.</text>
</comment>
<dbReference type="InterPro" id="IPR011583">
    <property type="entry name" value="Chitinase_II/V-like_cat"/>
</dbReference>
<dbReference type="InterPro" id="IPR001579">
    <property type="entry name" value="Glyco_hydro_18_chit_AS"/>
</dbReference>
<sequence>MHTPHRSRFRAIVSAACCAVLGAGLLAGAGTSATAATSAQEAAAGSKAVPRAEAPGSKVIGYFTEWGTYDRKYYVKNIETSGSGARLTHINYAFGNVTGGKCAMGDGYAATDRAHTAAESVDGKADTWDQPLRGNFNQLRKLKQKHPNLKVLWSFGGWTWSGGFGEAAKNPAAFAQSCYDLVENSKWADVFDGIDIDWEYPNACGATCDTSGKAAFTNLMQALRAEFGSRNLVTAAITADATPGGKIDAADYAGAAPYVDWYNPMTYDFFGAWDAAGPTAPHSPLTSYAGIPKADNHSSATIAKLKGLGIPASKLLLGIGFYGRGWTGVTQSAPGGTATGPATGTYEQGIEDYKVLKAKCPATGTVAGTAYAKCGSDWWSYDTPATIATKSNYKNQQGLGGTFFWELSGDTANGELIKAIR</sequence>
<dbReference type="GO" id="GO:0006032">
    <property type="term" value="P:chitin catabolic process"/>
    <property type="evidence" value="ECO:0007669"/>
    <property type="project" value="UniProtKB-KW"/>
</dbReference>
<dbReference type="InterPro" id="IPR029070">
    <property type="entry name" value="Chitinase_insertion_sf"/>
</dbReference>
<keyword evidence="4" id="KW-0146">Chitin degradation</keyword>
<accession>A0A0M2GI02</accession>
<reference evidence="11" key="1">
    <citation type="submission" date="2015-02" db="EMBL/GenBank/DDBJ databases">
        <authorList>
            <person name="Ju K.-S."/>
            <person name="Doroghazi J.R."/>
            <person name="Metcalf W."/>
        </authorList>
    </citation>
    <scope>NUCLEOTIDE SEQUENCE [LARGE SCALE GENOMIC DNA]</scope>
    <source>
        <strain evidence="11">NRRL B-16380</strain>
    </source>
</reference>
<evidence type="ECO:0000259" key="9">
    <source>
        <dbReference type="PROSITE" id="PS51910"/>
    </source>
</evidence>
<feature type="chain" id="PRO_5005632460" description="chitinase" evidence="8">
    <location>
        <begin position="36"/>
        <end position="421"/>
    </location>
</feature>
<evidence type="ECO:0000256" key="7">
    <source>
        <dbReference type="RuleBase" id="RU004453"/>
    </source>
</evidence>
<dbReference type="CDD" id="cd06548">
    <property type="entry name" value="GH18_chitinase"/>
    <property type="match status" value="1"/>
</dbReference>
<dbReference type="PROSITE" id="PS01095">
    <property type="entry name" value="GH18_1"/>
    <property type="match status" value="1"/>
</dbReference>
<dbReference type="SUPFAM" id="SSF51445">
    <property type="entry name" value="(Trans)glycosidases"/>
    <property type="match status" value="1"/>
</dbReference>
<keyword evidence="4" id="KW-0119">Carbohydrate metabolism</keyword>
<evidence type="ECO:0000256" key="1">
    <source>
        <dbReference type="ARBA" id="ARBA00000822"/>
    </source>
</evidence>
<dbReference type="SMART" id="SM00636">
    <property type="entry name" value="Glyco_18"/>
    <property type="match status" value="1"/>
</dbReference>
<feature type="domain" description="GH18" evidence="9">
    <location>
        <begin position="57"/>
        <end position="421"/>
    </location>
</feature>
<comment type="catalytic activity">
    <reaction evidence="1">
        <text>Random endo-hydrolysis of N-acetyl-beta-D-glucosaminide (1-&gt;4)-beta-linkages in chitin and chitodextrins.</text>
        <dbReference type="EC" id="3.2.1.14"/>
    </reaction>
</comment>
<dbReference type="PANTHER" id="PTHR11177:SF317">
    <property type="entry name" value="CHITINASE 12-RELATED"/>
    <property type="match status" value="1"/>
</dbReference>
<keyword evidence="3 6" id="KW-0378">Hydrolase</keyword>
<dbReference type="Gene3D" id="3.20.20.80">
    <property type="entry name" value="Glycosidases"/>
    <property type="match status" value="1"/>
</dbReference>
<feature type="signal peptide" evidence="8">
    <location>
        <begin position="1"/>
        <end position="35"/>
    </location>
</feature>
<protein>
    <recommendedName>
        <fullName evidence="2">chitinase</fullName>
        <ecNumber evidence="2">3.2.1.14</ecNumber>
    </recommendedName>
</protein>
<dbReference type="GO" id="GO:0008843">
    <property type="term" value="F:endochitinase activity"/>
    <property type="evidence" value="ECO:0007669"/>
    <property type="project" value="UniProtKB-EC"/>
</dbReference>
<dbReference type="InterPro" id="IPR050314">
    <property type="entry name" value="Glycosyl_Hydrlase_18"/>
</dbReference>
<dbReference type="InterPro" id="IPR001223">
    <property type="entry name" value="Glyco_hydro18_cat"/>
</dbReference>
<dbReference type="PATRIC" id="fig|284040.3.peg.2054"/>
<dbReference type="GO" id="GO:0008061">
    <property type="term" value="F:chitin binding"/>
    <property type="evidence" value="ECO:0007669"/>
    <property type="project" value="InterPro"/>
</dbReference>
<dbReference type="RefSeq" id="WP_031138867.1">
    <property type="nucleotide sequence ID" value="NZ_JYJH01000015.1"/>
</dbReference>
<evidence type="ECO:0000256" key="2">
    <source>
        <dbReference type="ARBA" id="ARBA00012729"/>
    </source>
</evidence>
<evidence type="ECO:0000256" key="6">
    <source>
        <dbReference type="RuleBase" id="RU000489"/>
    </source>
</evidence>
<dbReference type="Proteomes" id="UP000034786">
    <property type="component" value="Unassembled WGS sequence"/>
</dbReference>
<keyword evidence="8" id="KW-0732">Signal</keyword>
<dbReference type="EC" id="3.2.1.14" evidence="2"/>
<keyword evidence="4" id="KW-0624">Polysaccharide degradation</keyword>
<dbReference type="PANTHER" id="PTHR11177">
    <property type="entry name" value="CHITINASE"/>
    <property type="match status" value="1"/>
</dbReference>
<dbReference type="STRING" id="284040.UK15_20855"/>
<dbReference type="Gene3D" id="3.10.50.10">
    <property type="match status" value="1"/>
</dbReference>
<proteinExistence type="inferred from homology"/>
<evidence type="ECO:0000256" key="3">
    <source>
        <dbReference type="ARBA" id="ARBA00022801"/>
    </source>
</evidence>
<dbReference type="AlphaFoldDB" id="A0A0M2GI02"/>
<evidence type="ECO:0000256" key="4">
    <source>
        <dbReference type="ARBA" id="ARBA00023024"/>
    </source>
</evidence>
<dbReference type="EMBL" id="JYJH01000015">
    <property type="protein sequence ID" value="KJK37586.1"/>
    <property type="molecule type" value="Genomic_DNA"/>
</dbReference>